<evidence type="ECO:0000256" key="2">
    <source>
        <dbReference type="ARBA" id="ARBA00004685"/>
    </source>
</evidence>
<evidence type="ECO:0000256" key="6">
    <source>
        <dbReference type="ARBA" id="ARBA00023004"/>
    </source>
</evidence>
<dbReference type="PRINTS" id="PR00385">
    <property type="entry name" value="P450"/>
</dbReference>
<dbReference type="InterPro" id="IPR050121">
    <property type="entry name" value="Cytochrome_P450_monoxygenase"/>
</dbReference>
<keyword evidence="5 7" id="KW-0479">Metal-binding</keyword>
<dbReference type="PANTHER" id="PTHR24305">
    <property type="entry name" value="CYTOCHROME P450"/>
    <property type="match status" value="1"/>
</dbReference>
<dbReference type="GO" id="GO:0004497">
    <property type="term" value="F:monooxygenase activity"/>
    <property type="evidence" value="ECO:0007669"/>
    <property type="project" value="UniProtKB-KW"/>
</dbReference>
<keyword evidence="8" id="KW-0560">Oxidoreductase</keyword>
<dbReference type="HOGENOM" id="CLU_001570_25_2_1"/>
<protein>
    <recommendedName>
        <fullName evidence="12">Cytochrome P450</fullName>
    </recommendedName>
</protein>
<dbReference type="GO" id="GO:0016705">
    <property type="term" value="F:oxidoreductase activity, acting on paired donors, with incorporation or reduction of molecular oxygen"/>
    <property type="evidence" value="ECO:0007669"/>
    <property type="project" value="InterPro"/>
</dbReference>
<accession>A0A084B6N9</accession>
<evidence type="ECO:0000256" key="7">
    <source>
        <dbReference type="PIRSR" id="PIRSR602401-1"/>
    </source>
</evidence>
<keyword evidence="6 7" id="KW-0408">Iron</keyword>
<evidence type="ECO:0000256" key="5">
    <source>
        <dbReference type="ARBA" id="ARBA00022723"/>
    </source>
</evidence>
<dbReference type="InterPro" id="IPR036396">
    <property type="entry name" value="Cyt_P450_sf"/>
</dbReference>
<keyword evidence="9" id="KW-0472">Membrane</keyword>
<keyword evidence="11" id="KW-1185">Reference proteome</keyword>
<dbReference type="GO" id="GO:0020037">
    <property type="term" value="F:heme binding"/>
    <property type="evidence" value="ECO:0007669"/>
    <property type="project" value="InterPro"/>
</dbReference>
<dbReference type="PROSITE" id="PS00086">
    <property type="entry name" value="CYTOCHROME_P450"/>
    <property type="match status" value="1"/>
</dbReference>
<keyword evidence="8" id="KW-0503">Monooxygenase</keyword>
<dbReference type="PRINTS" id="PR00463">
    <property type="entry name" value="EP450I"/>
</dbReference>
<comment type="pathway">
    <text evidence="2">Mycotoxin biosynthesis.</text>
</comment>
<proteinExistence type="inferred from homology"/>
<evidence type="ECO:0000256" key="4">
    <source>
        <dbReference type="ARBA" id="ARBA00022617"/>
    </source>
</evidence>
<feature type="transmembrane region" description="Helical" evidence="9">
    <location>
        <begin position="6"/>
        <end position="25"/>
    </location>
</feature>
<dbReference type="SUPFAM" id="SSF48264">
    <property type="entry name" value="Cytochrome P450"/>
    <property type="match status" value="1"/>
</dbReference>
<name>A0A084B6N9_STACB</name>
<evidence type="ECO:0000313" key="10">
    <source>
        <dbReference type="EMBL" id="KEY73218.1"/>
    </source>
</evidence>
<evidence type="ECO:0000256" key="3">
    <source>
        <dbReference type="ARBA" id="ARBA00010617"/>
    </source>
</evidence>
<dbReference type="InterPro" id="IPR002401">
    <property type="entry name" value="Cyt_P450_E_grp-I"/>
</dbReference>
<evidence type="ECO:0008006" key="12">
    <source>
        <dbReference type="Google" id="ProtNLM"/>
    </source>
</evidence>
<sequence length="579" mass="65728">MDASKLPPGSIVGTVLLLFVLYKLVKLAYYVGQARKTGLPYTIVPVLETEFLAKLLTPLIRPLFTQRLLRGEGWPRWIRFSILDWAWEEKRRVHEELGDVFIVVSPEGLICYSADADMSWDVLNRRNEFLKPRDKYEVLEPYGPNVATTEGKAYNFHVRITAPPFNDGSGANDLVWNEASDQARALMESWSQENTTRDLSLDINRLTLAVISYTGFGKRLDFKAEVSDLVTKIPPGYNMSLHQALHLVTTFMVKILLIPKWIMKMTSMKEIAVAHSELEKYMREMIRTETANLSKDSEYQSADAKGNLLTSVLRASAFEAKAAGRSQAFSEDEVLGNLFLYLLAGYETTANAMTYGFITLALRQDLQDRLVEEVDMAYEEAAAEGRTSLNYTDDFEKFRYTYGFMYEVFRLYPGVCIITKMVPKETSITVYPQNKAPRQHILPAECRVYLNVNAVHYHERYWPDAWALKPERWMGTIAVTPNERTDKKVVASDKSRQVRGTLMTFSGGARACLGRKFTQSEYISVLATVLRDYRIVLGEGMDAKVVKQEIDHLAAGTVTLAPLKYVKLALKKRTDVKAG</sequence>
<feature type="binding site" description="axial binding residue" evidence="7">
    <location>
        <position position="512"/>
    </location>
    <ligand>
        <name>heme</name>
        <dbReference type="ChEBI" id="CHEBI:30413"/>
    </ligand>
    <ligandPart>
        <name>Fe</name>
        <dbReference type="ChEBI" id="CHEBI:18248"/>
    </ligandPart>
</feature>
<dbReference type="Gene3D" id="1.10.630.10">
    <property type="entry name" value="Cytochrome P450"/>
    <property type="match status" value="1"/>
</dbReference>
<dbReference type="Pfam" id="PF00067">
    <property type="entry name" value="p450"/>
    <property type="match status" value="1"/>
</dbReference>
<dbReference type="InterPro" id="IPR017972">
    <property type="entry name" value="Cyt_P450_CS"/>
</dbReference>
<dbReference type="Proteomes" id="UP000028045">
    <property type="component" value="Unassembled WGS sequence"/>
</dbReference>
<dbReference type="OrthoDB" id="1470350at2759"/>
<evidence type="ECO:0000256" key="9">
    <source>
        <dbReference type="SAM" id="Phobius"/>
    </source>
</evidence>
<keyword evidence="4 7" id="KW-0349">Heme</keyword>
<comment type="cofactor">
    <cofactor evidence="1 7">
        <name>heme</name>
        <dbReference type="ChEBI" id="CHEBI:30413"/>
    </cofactor>
</comment>
<keyword evidence="9" id="KW-1133">Transmembrane helix</keyword>
<gene>
    <name evidence="10" type="ORF">S7711_04182</name>
</gene>
<evidence type="ECO:0000256" key="8">
    <source>
        <dbReference type="RuleBase" id="RU000461"/>
    </source>
</evidence>
<dbReference type="InterPro" id="IPR001128">
    <property type="entry name" value="Cyt_P450"/>
</dbReference>
<comment type="similarity">
    <text evidence="3 8">Belongs to the cytochrome P450 family.</text>
</comment>
<dbReference type="PANTHER" id="PTHR24305:SF166">
    <property type="entry name" value="CYTOCHROME P450 12A4, MITOCHONDRIAL-RELATED"/>
    <property type="match status" value="1"/>
</dbReference>
<reference evidence="10 11" key="1">
    <citation type="journal article" date="2014" name="BMC Genomics">
        <title>Comparative genome sequencing reveals chemotype-specific gene clusters in the toxigenic black mold Stachybotrys.</title>
        <authorList>
            <person name="Semeiks J."/>
            <person name="Borek D."/>
            <person name="Otwinowski Z."/>
            <person name="Grishin N.V."/>
        </authorList>
    </citation>
    <scope>NUCLEOTIDE SEQUENCE [LARGE SCALE GENOMIC DNA]</scope>
    <source>
        <strain evidence="11">CBS 109288 / IBT 7711</strain>
    </source>
</reference>
<dbReference type="AlphaFoldDB" id="A0A084B6N9"/>
<organism evidence="10 11">
    <name type="scientific">Stachybotrys chartarum (strain CBS 109288 / IBT 7711)</name>
    <name type="common">Toxic black mold</name>
    <name type="synonym">Stilbospora chartarum</name>
    <dbReference type="NCBI Taxonomy" id="1280523"/>
    <lineage>
        <taxon>Eukaryota</taxon>
        <taxon>Fungi</taxon>
        <taxon>Dikarya</taxon>
        <taxon>Ascomycota</taxon>
        <taxon>Pezizomycotina</taxon>
        <taxon>Sordariomycetes</taxon>
        <taxon>Hypocreomycetidae</taxon>
        <taxon>Hypocreales</taxon>
        <taxon>Stachybotryaceae</taxon>
        <taxon>Stachybotrys</taxon>
    </lineage>
</organism>
<dbReference type="EMBL" id="KL647898">
    <property type="protein sequence ID" value="KEY73218.1"/>
    <property type="molecule type" value="Genomic_DNA"/>
</dbReference>
<evidence type="ECO:0000256" key="1">
    <source>
        <dbReference type="ARBA" id="ARBA00001971"/>
    </source>
</evidence>
<dbReference type="GO" id="GO:0005506">
    <property type="term" value="F:iron ion binding"/>
    <property type="evidence" value="ECO:0007669"/>
    <property type="project" value="InterPro"/>
</dbReference>
<evidence type="ECO:0000313" key="11">
    <source>
        <dbReference type="Proteomes" id="UP000028045"/>
    </source>
</evidence>
<keyword evidence="9" id="KW-0812">Transmembrane</keyword>